<name>A0A329B913_9BURK</name>
<gene>
    <name evidence="1" type="ORF">BX591_15112</name>
</gene>
<dbReference type="EMBL" id="QLTK01000051">
    <property type="protein sequence ID" value="RAS16055.1"/>
    <property type="molecule type" value="Genomic_DNA"/>
</dbReference>
<comment type="caution">
    <text evidence="1">The sequence shown here is derived from an EMBL/GenBank/DDBJ whole genome shotgun (WGS) entry which is preliminary data.</text>
</comment>
<dbReference type="AlphaFoldDB" id="A0A329B913"/>
<protein>
    <submittedName>
        <fullName evidence="1">Uncharacterized protein</fullName>
    </submittedName>
</protein>
<organism evidence="1 2">
    <name type="scientific">Paraburkholderia bryophila</name>
    <dbReference type="NCBI Taxonomy" id="420952"/>
    <lineage>
        <taxon>Bacteria</taxon>
        <taxon>Pseudomonadati</taxon>
        <taxon>Pseudomonadota</taxon>
        <taxon>Betaproteobacteria</taxon>
        <taxon>Burkholderiales</taxon>
        <taxon>Burkholderiaceae</taxon>
        <taxon>Paraburkholderia</taxon>
    </lineage>
</organism>
<accession>A0A329B913</accession>
<reference evidence="1 2" key="1">
    <citation type="submission" date="2018-06" db="EMBL/GenBank/DDBJ databases">
        <title>Genomic Encyclopedia of Type Strains, Phase III (KMG-III): the genomes of soil and plant-associated and newly described type strains.</title>
        <authorList>
            <person name="Whitman W."/>
        </authorList>
    </citation>
    <scope>NUCLEOTIDE SEQUENCE [LARGE SCALE GENOMIC DNA]</scope>
    <source>
        <strain evidence="1 2">LMG 23644</strain>
    </source>
</reference>
<dbReference type="OrthoDB" id="8943287at2"/>
<evidence type="ECO:0000313" key="1">
    <source>
        <dbReference type="EMBL" id="RAS16055.1"/>
    </source>
</evidence>
<dbReference type="Proteomes" id="UP000248918">
    <property type="component" value="Unassembled WGS sequence"/>
</dbReference>
<proteinExistence type="predicted"/>
<evidence type="ECO:0000313" key="2">
    <source>
        <dbReference type="Proteomes" id="UP000248918"/>
    </source>
</evidence>
<sequence length="88" mass="10307">MTESQLADTVRMSVSLPRLLTFRQWVTTFTEDTETVSVDQAEQFVRIVCKIKSRRELASNVEAADLFHSLLRANYVAWRDDSRRRTKQ</sequence>